<protein>
    <submittedName>
        <fullName evidence="7">MipA/OmpV family protein</fullName>
    </submittedName>
</protein>
<keyword evidence="3 6" id="KW-0732">Signal</keyword>
<keyword evidence="4" id="KW-0472">Membrane</keyword>
<accession>A0ABW8IGF1</accession>
<evidence type="ECO:0000256" key="3">
    <source>
        <dbReference type="ARBA" id="ARBA00022729"/>
    </source>
</evidence>
<feature type="signal peptide" evidence="6">
    <location>
        <begin position="1"/>
        <end position="25"/>
    </location>
</feature>
<keyword evidence="8" id="KW-1185">Reference proteome</keyword>
<comment type="subcellular location">
    <subcellularLocation>
        <location evidence="1">Cell outer membrane</location>
    </subcellularLocation>
</comment>
<proteinExistence type="inferred from homology"/>
<evidence type="ECO:0000313" key="7">
    <source>
        <dbReference type="EMBL" id="MFK2854232.1"/>
    </source>
</evidence>
<dbReference type="RefSeq" id="WP_380008344.1">
    <property type="nucleotide sequence ID" value="NZ_JADIKI010000022.1"/>
</dbReference>
<dbReference type="PANTHER" id="PTHR38776:SF1">
    <property type="entry name" value="MLTA-INTERACTING PROTEIN-RELATED"/>
    <property type="match status" value="1"/>
</dbReference>
<organism evidence="7 8">
    <name type="scientific">Dyella humi</name>
    <dbReference type="NCBI Taxonomy" id="1770547"/>
    <lineage>
        <taxon>Bacteria</taxon>
        <taxon>Pseudomonadati</taxon>
        <taxon>Pseudomonadota</taxon>
        <taxon>Gammaproteobacteria</taxon>
        <taxon>Lysobacterales</taxon>
        <taxon>Rhodanobacteraceae</taxon>
        <taxon>Dyella</taxon>
    </lineage>
</organism>
<evidence type="ECO:0000256" key="5">
    <source>
        <dbReference type="ARBA" id="ARBA00023237"/>
    </source>
</evidence>
<name>A0ABW8IGF1_9GAMM</name>
<gene>
    <name evidence="7" type="ORF">ISP18_06495</name>
</gene>
<keyword evidence="5" id="KW-0998">Cell outer membrane</keyword>
<dbReference type="Pfam" id="PF06629">
    <property type="entry name" value="MipA"/>
    <property type="match status" value="1"/>
</dbReference>
<comment type="caution">
    <text evidence="7">The sequence shown here is derived from an EMBL/GenBank/DDBJ whole genome shotgun (WGS) entry which is preliminary data.</text>
</comment>
<dbReference type="InterPro" id="IPR010583">
    <property type="entry name" value="MipA"/>
</dbReference>
<dbReference type="PANTHER" id="PTHR38776">
    <property type="entry name" value="MLTA-INTERACTING PROTEIN-RELATED"/>
    <property type="match status" value="1"/>
</dbReference>
<dbReference type="Proteomes" id="UP001620409">
    <property type="component" value="Unassembled WGS sequence"/>
</dbReference>
<feature type="chain" id="PRO_5045499207" evidence="6">
    <location>
        <begin position="26"/>
        <end position="261"/>
    </location>
</feature>
<evidence type="ECO:0000313" key="8">
    <source>
        <dbReference type="Proteomes" id="UP001620409"/>
    </source>
</evidence>
<evidence type="ECO:0000256" key="4">
    <source>
        <dbReference type="ARBA" id="ARBA00023136"/>
    </source>
</evidence>
<dbReference type="EMBL" id="JADIKI010000022">
    <property type="protein sequence ID" value="MFK2854232.1"/>
    <property type="molecule type" value="Genomic_DNA"/>
</dbReference>
<sequence>MSISFRASRLALVLLAALSAQISYADEPVLTKGESASNWALGLGVAVEQTAYRGIGNRVTPFPLIKYENSWVRVFGNTLDVKAPKFSDQFSVSLRASFALGEGYKASDSPFFRGMHQRNGSIWVGPAASWRNDWFTLSADWDMDASGESKGRQANLTLQRSFVITPRLNVTPHVGASWLDKKYVDYYYGVRPDEVRVNRPLYLGGSTINTKAGVRIGYTLTPHQHLLLDISATMLGSKIKDSPLVNGSTSSGVLFAYFYTF</sequence>
<evidence type="ECO:0000256" key="6">
    <source>
        <dbReference type="SAM" id="SignalP"/>
    </source>
</evidence>
<reference evidence="7 8" key="1">
    <citation type="submission" date="2020-10" db="EMBL/GenBank/DDBJ databases">
        <title>Phylogeny of dyella-like bacteria.</title>
        <authorList>
            <person name="Fu J."/>
        </authorList>
    </citation>
    <scope>NUCLEOTIDE SEQUENCE [LARGE SCALE GENOMIC DNA]</scope>
    <source>
        <strain evidence="7 8">DHG40</strain>
    </source>
</reference>
<evidence type="ECO:0000256" key="1">
    <source>
        <dbReference type="ARBA" id="ARBA00004442"/>
    </source>
</evidence>
<evidence type="ECO:0000256" key="2">
    <source>
        <dbReference type="ARBA" id="ARBA00005722"/>
    </source>
</evidence>
<comment type="similarity">
    <text evidence="2">Belongs to the MipA/OmpV family.</text>
</comment>